<dbReference type="HOGENOM" id="CLU_2532071_0_0_1"/>
<protein>
    <submittedName>
        <fullName evidence="1">Uncharacterized protein</fullName>
    </submittedName>
</protein>
<name>F6H652_VITVI</name>
<evidence type="ECO:0000313" key="2">
    <source>
        <dbReference type="Proteomes" id="UP000009183"/>
    </source>
</evidence>
<accession>F6H652</accession>
<organism evidence="1 2">
    <name type="scientific">Vitis vinifera</name>
    <name type="common">Grape</name>
    <dbReference type="NCBI Taxonomy" id="29760"/>
    <lineage>
        <taxon>Eukaryota</taxon>
        <taxon>Viridiplantae</taxon>
        <taxon>Streptophyta</taxon>
        <taxon>Embryophyta</taxon>
        <taxon>Tracheophyta</taxon>
        <taxon>Spermatophyta</taxon>
        <taxon>Magnoliopsida</taxon>
        <taxon>eudicotyledons</taxon>
        <taxon>Gunneridae</taxon>
        <taxon>Pentapetalae</taxon>
        <taxon>rosids</taxon>
        <taxon>Vitales</taxon>
        <taxon>Vitaceae</taxon>
        <taxon>Viteae</taxon>
        <taxon>Vitis</taxon>
    </lineage>
</organism>
<dbReference type="AlphaFoldDB" id="F6H652"/>
<dbReference type="PaxDb" id="29760-VIT_03s0091g00110.t01"/>
<gene>
    <name evidence="1" type="ordered locus">VIT_03s0091g00110</name>
</gene>
<sequence length="84" mass="9680">MKSEQTMNLYVLVSPDRFCYKPILESVTVVQEPSSLNITLVPLVTLARLHPVRWCIPCLHSPKIYNAFNESSRDLEIKFCNTKL</sequence>
<dbReference type="STRING" id="29760.F6H652"/>
<reference evidence="2" key="1">
    <citation type="journal article" date="2007" name="Nature">
        <title>The grapevine genome sequence suggests ancestral hexaploidization in major angiosperm phyla.</title>
        <authorList>
            <consortium name="The French-Italian Public Consortium for Grapevine Genome Characterization."/>
            <person name="Jaillon O."/>
            <person name="Aury J.-M."/>
            <person name="Noel B."/>
            <person name="Policriti A."/>
            <person name="Clepet C."/>
            <person name="Casagrande A."/>
            <person name="Choisne N."/>
            <person name="Aubourg S."/>
            <person name="Vitulo N."/>
            <person name="Jubin C."/>
            <person name="Vezzi A."/>
            <person name="Legeai F."/>
            <person name="Hugueney P."/>
            <person name="Dasilva C."/>
            <person name="Horner D."/>
            <person name="Mica E."/>
            <person name="Jublot D."/>
            <person name="Poulain J."/>
            <person name="Bruyere C."/>
            <person name="Billault A."/>
            <person name="Segurens B."/>
            <person name="Gouyvenoux M."/>
            <person name="Ugarte E."/>
            <person name="Cattonaro F."/>
            <person name="Anthouard V."/>
            <person name="Vico V."/>
            <person name="Del Fabbro C."/>
            <person name="Alaux M."/>
            <person name="Di Gaspero G."/>
            <person name="Dumas V."/>
            <person name="Felice N."/>
            <person name="Paillard S."/>
            <person name="Juman I."/>
            <person name="Moroldo M."/>
            <person name="Scalabrin S."/>
            <person name="Canaguier A."/>
            <person name="Le Clainche I."/>
            <person name="Malacrida G."/>
            <person name="Durand E."/>
            <person name="Pesole G."/>
            <person name="Laucou V."/>
            <person name="Chatelet P."/>
            <person name="Merdinoglu D."/>
            <person name="Delledonne M."/>
            <person name="Pezzotti M."/>
            <person name="Lecharny A."/>
            <person name="Scarpelli C."/>
            <person name="Artiguenave F."/>
            <person name="Pe M.E."/>
            <person name="Valle G."/>
            <person name="Morgante M."/>
            <person name="Caboche M."/>
            <person name="Adam-Blondon A.-F."/>
            <person name="Weissenbach J."/>
            <person name="Quetier F."/>
            <person name="Wincker P."/>
        </authorList>
    </citation>
    <scope>NUCLEOTIDE SEQUENCE [LARGE SCALE GENOMIC DNA]</scope>
    <source>
        <strain evidence="2">cv. Pinot noir / PN40024</strain>
    </source>
</reference>
<keyword evidence="2" id="KW-1185">Reference proteome</keyword>
<dbReference type="InParanoid" id="F6H652"/>
<evidence type="ECO:0000313" key="1">
    <source>
        <dbReference type="EMBL" id="CCB47739.1"/>
    </source>
</evidence>
<dbReference type="Proteomes" id="UP000009183">
    <property type="component" value="Chromosome 3"/>
</dbReference>
<proteinExistence type="predicted"/>
<dbReference type="EMBL" id="FN595242">
    <property type="protein sequence ID" value="CCB47739.1"/>
    <property type="molecule type" value="Genomic_DNA"/>
</dbReference>